<evidence type="ECO:0000313" key="5">
    <source>
        <dbReference type="EMBL" id="KAK9817543.1"/>
    </source>
</evidence>
<dbReference type="Pfam" id="PF02685">
    <property type="entry name" value="Glucokinase"/>
    <property type="match status" value="1"/>
</dbReference>
<feature type="compositionally biased region" description="Polar residues" evidence="3">
    <location>
        <begin position="379"/>
        <end position="389"/>
    </location>
</feature>
<dbReference type="Proteomes" id="UP001438707">
    <property type="component" value="Unassembled WGS sequence"/>
</dbReference>
<name>A0AAW1Q910_9CHLO</name>
<dbReference type="AlphaFoldDB" id="A0AAW1Q910"/>
<accession>A0AAW1Q910</accession>
<proteinExistence type="predicted"/>
<sequence length="401" mass="43681">MLKSIRPFQLHPCTPSSRLSIRCEAAKPNWAGQSKKDVVLVADIGGTNCRFELWQTPEGGGQRLLEKTYRTKTYTTFQDALDALAAEPAFIRNPPSSAAFACAGPVLDNKCIMTNLSWTIDGHYLSKLYGIKFAVLNDFQANGYGIPALESHDLITLNDMPARPQAPKVVLGPGTGLGEAQLMWDESLGTYKVWPGEGSHGDFGPRGWKQRALAGYVESQIGYCETEHVACGSGLERIYEFLLTDPTFRQSTTKRHAKDAPAITKAALDESDHLAVEAVDLMMAIVGQEAARMGLACLAIGGVYICGGIFPRLKTRMQKGTVLEAFLHSNSRFYHLLRTFPLHVVTNSSLGLLGARQYASFLLTNPAFGKDLQVQNNATSPQQTSQSLAELSKEAEPSVAL</sequence>
<organism evidence="5 6">
    <name type="scientific">Apatococcus lobatus</name>
    <dbReference type="NCBI Taxonomy" id="904363"/>
    <lineage>
        <taxon>Eukaryota</taxon>
        <taxon>Viridiplantae</taxon>
        <taxon>Chlorophyta</taxon>
        <taxon>core chlorophytes</taxon>
        <taxon>Trebouxiophyceae</taxon>
        <taxon>Chlorellales</taxon>
        <taxon>Chlorellaceae</taxon>
        <taxon>Apatococcus</taxon>
    </lineage>
</organism>
<dbReference type="GO" id="GO:0005536">
    <property type="term" value="F:D-glucose binding"/>
    <property type="evidence" value="ECO:0007669"/>
    <property type="project" value="InterPro"/>
</dbReference>
<dbReference type="InterPro" id="IPR043129">
    <property type="entry name" value="ATPase_NBD"/>
</dbReference>
<dbReference type="PANTHER" id="PTHR47363:SF1">
    <property type="entry name" value="GLUCOKINASE"/>
    <property type="match status" value="1"/>
</dbReference>
<dbReference type="Gene3D" id="3.30.420.40">
    <property type="match status" value="1"/>
</dbReference>
<keyword evidence="2" id="KW-0418">Kinase</keyword>
<feature type="region of interest" description="Disordered" evidence="3">
    <location>
        <begin position="379"/>
        <end position="401"/>
    </location>
</feature>
<evidence type="ECO:0000313" key="6">
    <source>
        <dbReference type="Proteomes" id="UP001438707"/>
    </source>
</evidence>
<dbReference type="InterPro" id="IPR003836">
    <property type="entry name" value="Glucokinase"/>
</dbReference>
<dbReference type="EMBL" id="JALJOS010000065">
    <property type="protein sequence ID" value="KAK9817543.1"/>
    <property type="molecule type" value="Genomic_DNA"/>
</dbReference>
<protein>
    <recommendedName>
        <fullName evidence="7">Glucokinase</fullName>
    </recommendedName>
</protein>
<feature type="compositionally biased region" description="Basic and acidic residues" evidence="3">
    <location>
        <begin position="391"/>
        <end position="401"/>
    </location>
</feature>
<dbReference type="Gene3D" id="3.40.367.20">
    <property type="match status" value="1"/>
</dbReference>
<evidence type="ECO:0000256" key="2">
    <source>
        <dbReference type="ARBA" id="ARBA00022777"/>
    </source>
</evidence>
<dbReference type="GO" id="GO:0005524">
    <property type="term" value="F:ATP binding"/>
    <property type="evidence" value="ECO:0007669"/>
    <property type="project" value="InterPro"/>
</dbReference>
<keyword evidence="6" id="KW-1185">Reference proteome</keyword>
<feature type="transmembrane region" description="Helical" evidence="4">
    <location>
        <begin position="290"/>
        <end position="310"/>
    </location>
</feature>
<evidence type="ECO:0008006" key="7">
    <source>
        <dbReference type="Google" id="ProtNLM"/>
    </source>
</evidence>
<evidence type="ECO:0000256" key="4">
    <source>
        <dbReference type="SAM" id="Phobius"/>
    </source>
</evidence>
<dbReference type="PANTHER" id="PTHR47363">
    <property type="entry name" value="GLUCOKINASE"/>
    <property type="match status" value="1"/>
</dbReference>
<reference evidence="5 6" key="1">
    <citation type="journal article" date="2024" name="Nat. Commun.">
        <title>Phylogenomics reveals the evolutionary origins of lichenization in chlorophyte algae.</title>
        <authorList>
            <person name="Puginier C."/>
            <person name="Libourel C."/>
            <person name="Otte J."/>
            <person name="Skaloud P."/>
            <person name="Haon M."/>
            <person name="Grisel S."/>
            <person name="Petersen M."/>
            <person name="Berrin J.G."/>
            <person name="Delaux P.M."/>
            <person name="Dal Grande F."/>
            <person name="Keller J."/>
        </authorList>
    </citation>
    <scope>NUCLEOTIDE SEQUENCE [LARGE SCALE GENOMIC DNA]</scope>
    <source>
        <strain evidence="5 6">SAG 2145</strain>
    </source>
</reference>
<dbReference type="SUPFAM" id="SSF53067">
    <property type="entry name" value="Actin-like ATPase domain"/>
    <property type="match status" value="1"/>
</dbReference>
<evidence type="ECO:0000256" key="3">
    <source>
        <dbReference type="SAM" id="MobiDB-lite"/>
    </source>
</evidence>
<dbReference type="NCBIfam" id="TIGR00749">
    <property type="entry name" value="glk"/>
    <property type="match status" value="1"/>
</dbReference>
<keyword evidence="4" id="KW-1133">Transmembrane helix</keyword>
<keyword evidence="4" id="KW-0472">Membrane</keyword>
<dbReference type="GO" id="GO:0006096">
    <property type="term" value="P:glycolytic process"/>
    <property type="evidence" value="ECO:0007669"/>
    <property type="project" value="InterPro"/>
</dbReference>
<keyword evidence="1" id="KW-0808">Transferase</keyword>
<gene>
    <name evidence="5" type="ORF">WJX74_003215</name>
</gene>
<keyword evidence="4" id="KW-0812">Transmembrane</keyword>
<comment type="caution">
    <text evidence="5">The sequence shown here is derived from an EMBL/GenBank/DDBJ whole genome shotgun (WGS) entry which is preliminary data.</text>
</comment>
<evidence type="ECO:0000256" key="1">
    <source>
        <dbReference type="ARBA" id="ARBA00022679"/>
    </source>
</evidence>
<dbReference type="GO" id="GO:0004340">
    <property type="term" value="F:glucokinase activity"/>
    <property type="evidence" value="ECO:0007669"/>
    <property type="project" value="InterPro"/>
</dbReference>
<dbReference type="CDD" id="cd24008">
    <property type="entry name" value="ASKHA_NBD_GLK"/>
    <property type="match status" value="1"/>
</dbReference>